<feature type="region of interest" description="Disordered" evidence="1">
    <location>
        <begin position="284"/>
        <end position="312"/>
    </location>
</feature>
<gene>
    <name evidence="2" type="ORF">C8D89_10660</name>
</gene>
<accession>A0A2U1FB59</accession>
<protein>
    <submittedName>
        <fullName evidence="2">Uncharacterized protein</fullName>
    </submittedName>
</protein>
<feature type="compositionally biased region" description="Low complexity" evidence="1">
    <location>
        <begin position="111"/>
        <end position="122"/>
    </location>
</feature>
<feature type="compositionally biased region" description="Pro residues" evidence="1">
    <location>
        <begin position="701"/>
        <end position="723"/>
    </location>
</feature>
<name>A0A2U1FB59_9PSEU</name>
<feature type="region of interest" description="Disordered" evidence="1">
    <location>
        <begin position="55"/>
        <end position="78"/>
    </location>
</feature>
<dbReference type="PANTHER" id="PTHR45691">
    <property type="entry name" value="PROTEIN DIAPHANOUS"/>
    <property type="match status" value="1"/>
</dbReference>
<dbReference type="InterPro" id="IPR051412">
    <property type="entry name" value="Formin_Homology_Diaphanous_sf"/>
</dbReference>
<dbReference type="PANTHER" id="PTHR45691:SF6">
    <property type="entry name" value="PROTEIN DIAPHANOUS"/>
    <property type="match status" value="1"/>
</dbReference>
<keyword evidence="3" id="KW-1185">Reference proteome</keyword>
<feature type="region of interest" description="Disordered" evidence="1">
    <location>
        <begin position="93"/>
        <end position="212"/>
    </location>
</feature>
<feature type="region of interest" description="Disordered" evidence="1">
    <location>
        <begin position="1"/>
        <end position="43"/>
    </location>
</feature>
<evidence type="ECO:0000256" key="1">
    <source>
        <dbReference type="SAM" id="MobiDB-lite"/>
    </source>
</evidence>
<dbReference type="EMBL" id="QEKW01000006">
    <property type="protein sequence ID" value="PVZ09404.1"/>
    <property type="molecule type" value="Genomic_DNA"/>
</dbReference>
<feature type="compositionally biased region" description="Basic and acidic residues" evidence="1">
    <location>
        <begin position="496"/>
        <end position="505"/>
    </location>
</feature>
<dbReference type="OrthoDB" id="5168860at2"/>
<feature type="compositionally biased region" description="Low complexity" evidence="1">
    <location>
        <begin position="583"/>
        <end position="596"/>
    </location>
</feature>
<evidence type="ECO:0000313" key="2">
    <source>
        <dbReference type="EMBL" id="PVZ09404.1"/>
    </source>
</evidence>
<feature type="region of interest" description="Disordered" evidence="1">
    <location>
        <begin position="557"/>
        <end position="824"/>
    </location>
</feature>
<reference evidence="2 3" key="1">
    <citation type="submission" date="2018-04" db="EMBL/GenBank/DDBJ databases">
        <title>Genomic Encyclopedia of Type Strains, Phase IV (KMG-IV): sequencing the most valuable type-strain genomes for metagenomic binning, comparative biology and taxonomic classification.</title>
        <authorList>
            <person name="Goeker M."/>
        </authorList>
    </citation>
    <scope>NUCLEOTIDE SEQUENCE [LARGE SCALE GENOMIC DNA]</scope>
    <source>
        <strain evidence="2 3">DSM 45771</strain>
    </source>
</reference>
<feature type="compositionally biased region" description="Basic and acidic residues" evidence="1">
    <location>
        <begin position="810"/>
        <end position="824"/>
    </location>
</feature>
<feature type="compositionally biased region" description="Low complexity" evidence="1">
    <location>
        <begin position="402"/>
        <end position="417"/>
    </location>
</feature>
<feature type="compositionally biased region" description="Acidic residues" evidence="1">
    <location>
        <begin position="123"/>
        <end position="163"/>
    </location>
</feature>
<feature type="compositionally biased region" description="Pro residues" evidence="1">
    <location>
        <begin position="532"/>
        <end position="541"/>
    </location>
</feature>
<proteinExistence type="predicted"/>
<evidence type="ECO:0000313" key="3">
    <source>
        <dbReference type="Proteomes" id="UP000245639"/>
    </source>
</evidence>
<sequence length="824" mass="84829">MAERDMTGEDHQDRADGSPLARRRGDHPRIGRLGFERLGGDLGGDLGGELRGLAGGGGDLANLPPWSVRDEAGRPDRDPVALAAWRRVAERRRLRAAAAADEAAADEAAAEEAAAVPEPAEPVVEEPPVEEPAVEEPVAEEPAPEDVADTDDADTDDAGEAVDEVPAPPAVPAARDAHAEPPERPAGPARTRGSDFRPGTPSSVRPDGGGRHEVLLSLAGRIDDDALSSVRELVAVEDDAAAAELLGGSLLAAGAGVTPREHAVLGRWFASSRVDPELVDVLPRDPEADRRDEHRFTGDPPPGAAASGGAGEAVARAAARLPEVHRVRQCWRTTPAGAAPGPVPHRVVLVETHSADDCEHVAHHVAHAARELGAVSVEVFAAGAELPAYHQAAVRAARPLPAAATPRSGAPAATPRSGAPAGGHARRDHVPPFGVPGPPAPSRASVESSEPRAEPARREPAAEPVLPVEPTGRAEPVGSSEPAEEEYRTVAAAGRDPLERPDRAVPDIADVEDAPAPSAPQPETLAAEPEGLEPPAPPPVDLDPETTAERIAALWRTPPPDEILSDEHPISAWTGSPLGVSFGTDGPAAPGTAPAETTDDRAWEPPAAVDPDAATGDIPVVGGSLVGDLPAVEPDAVNGARLRRARHSRSETGEFEAPLDAPAPTHTNGHHHGPEHGDGKGHGRGHGPGDAATGPVHRPRPSPSPPAPEPPAPAAPSSAPPSGPDSVDSQLSERERELLARLHEELASRERLEAGAPDPLTGRPSPGQHAPPGSEDTTAPRPRPTGPPHPGPRPSGPPPVGGSNGHNLPRRGDHDGEDGTPRDA</sequence>
<dbReference type="GO" id="GO:0005884">
    <property type="term" value="C:actin filament"/>
    <property type="evidence" value="ECO:0007669"/>
    <property type="project" value="TreeGrafter"/>
</dbReference>
<feature type="compositionally biased region" description="Basic and acidic residues" evidence="1">
    <location>
        <begin position="449"/>
        <end position="461"/>
    </location>
</feature>
<feature type="compositionally biased region" description="Basic and acidic residues" evidence="1">
    <location>
        <begin position="672"/>
        <end position="681"/>
    </location>
</feature>
<dbReference type="AlphaFoldDB" id="A0A2U1FB59"/>
<feature type="compositionally biased region" description="Pro residues" evidence="1">
    <location>
        <begin position="781"/>
        <end position="800"/>
    </location>
</feature>
<feature type="compositionally biased region" description="Basic and acidic residues" evidence="1">
    <location>
        <begin position="1"/>
        <end position="16"/>
    </location>
</feature>
<dbReference type="GO" id="GO:0030041">
    <property type="term" value="P:actin filament polymerization"/>
    <property type="evidence" value="ECO:0007669"/>
    <property type="project" value="TreeGrafter"/>
</dbReference>
<feature type="compositionally biased region" description="Basic and acidic residues" evidence="1">
    <location>
        <begin position="68"/>
        <end position="78"/>
    </location>
</feature>
<organism evidence="2 3">
    <name type="scientific">Actinomycetospora cinnamomea</name>
    <dbReference type="NCBI Taxonomy" id="663609"/>
    <lineage>
        <taxon>Bacteria</taxon>
        <taxon>Bacillati</taxon>
        <taxon>Actinomycetota</taxon>
        <taxon>Actinomycetes</taxon>
        <taxon>Pseudonocardiales</taxon>
        <taxon>Pseudonocardiaceae</taxon>
        <taxon>Actinomycetospora</taxon>
    </lineage>
</organism>
<feature type="compositionally biased region" description="Basic and acidic residues" evidence="1">
    <location>
        <begin position="731"/>
        <end position="753"/>
    </location>
</feature>
<feature type="compositionally biased region" description="Basic and acidic residues" evidence="1">
    <location>
        <begin position="284"/>
        <end position="297"/>
    </location>
</feature>
<dbReference type="Proteomes" id="UP000245639">
    <property type="component" value="Unassembled WGS sequence"/>
</dbReference>
<comment type="caution">
    <text evidence="2">The sequence shown here is derived from an EMBL/GenBank/DDBJ whole genome shotgun (WGS) entry which is preliminary data.</text>
</comment>
<dbReference type="RefSeq" id="WP_133251903.1">
    <property type="nucleotide sequence ID" value="NZ_QEKW01000006.1"/>
</dbReference>
<feature type="region of interest" description="Disordered" evidence="1">
    <location>
        <begin position="402"/>
        <end position="544"/>
    </location>
</feature>